<dbReference type="OrthoDB" id="6706702at2"/>
<evidence type="ECO:0000259" key="4">
    <source>
        <dbReference type="SMART" id="SM00990"/>
    </source>
</evidence>
<comment type="caution">
    <text evidence="5">The sequence shown here is derived from an EMBL/GenBank/DDBJ whole genome shotgun (WGS) entry which is preliminary data.</text>
</comment>
<dbReference type="InterPro" id="IPR011856">
    <property type="entry name" value="tRNA_endonuc-like_dom_sf"/>
</dbReference>
<name>A0A017RUD4_9CLOT</name>
<reference evidence="5 6" key="1">
    <citation type="journal article" date="2014" name="Genome Announc.">
        <title>Draft Genome Sequence of Fervidicella metallireducens Strain AeBT, an Iron-Reducing Thermoanaerobe from the Great Artesian Basin.</title>
        <authorList>
            <person name="Patel B.K."/>
        </authorList>
    </citation>
    <scope>NUCLEOTIDE SEQUENCE [LARGE SCALE GENOMIC DNA]</scope>
    <source>
        <strain evidence="5 6">AeB</strain>
    </source>
</reference>
<dbReference type="EMBL" id="AZQP01000031">
    <property type="protein sequence ID" value="EYE88014.1"/>
    <property type="molecule type" value="Genomic_DNA"/>
</dbReference>
<organism evidence="5 6">
    <name type="scientific">Fervidicella metallireducens AeB</name>
    <dbReference type="NCBI Taxonomy" id="1403537"/>
    <lineage>
        <taxon>Bacteria</taxon>
        <taxon>Bacillati</taxon>
        <taxon>Bacillota</taxon>
        <taxon>Clostridia</taxon>
        <taxon>Eubacteriales</taxon>
        <taxon>Clostridiaceae</taxon>
        <taxon>Fervidicella</taxon>
    </lineage>
</organism>
<evidence type="ECO:0000313" key="6">
    <source>
        <dbReference type="Proteomes" id="UP000019681"/>
    </source>
</evidence>
<feature type="domain" description="VRR-NUC" evidence="4">
    <location>
        <begin position="1"/>
        <end position="81"/>
    </location>
</feature>
<dbReference type="InterPro" id="IPR014883">
    <property type="entry name" value="VRR_NUC"/>
</dbReference>
<dbReference type="AlphaFoldDB" id="A0A017RUD4"/>
<keyword evidence="6" id="KW-1185">Reference proteome</keyword>
<protein>
    <submittedName>
        <fullName evidence="5">VRR-NUC domain-containing protein</fullName>
    </submittedName>
</protein>
<comment type="cofactor">
    <cofactor evidence="1">
        <name>Mg(2+)</name>
        <dbReference type="ChEBI" id="CHEBI:18420"/>
    </cofactor>
</comment>
<gene>
    <name evidence="5" type="ORF">Q428_10170</name>
</gene>
<dbReference type="SMART" id="SM00990">
    <property type="entry name" value="VRR_NUC"/>
    <property type="match status" value="1"/>
</dbReference>
<dbReference type="STRING" id="1403537.Q428_10170"/>
<evidence type="ECO:0000256" key="1">
    <source>
        <dbReference type="ARBA" id="ARBA00001946"/>
    </source>
</evidence>
<dbReference type="Pfam" id="PF08774">
    <property type="entry name" value="VRR_NUC"/>
    <property type="match status" value="1"/>
</dbReference>
<dbReference type="GO" id="GO:0016788">
    <property type="term" value="F:hydrolase activity, acting on ester bonds"/>
    <property type="evidence" value="ECO:0007669"/>
    <property type="project" value="InterPro"/>
</dbReference>
<evidence type="ECO:0000256" key="3">
    <source>
        <dbReference type="ARBA" id="ARBA00022801"/>
    </source>
</evidence>
<accession>A0A017RUD4</accession>
<dbReference type="RefSeq" id="WP_035380433.1">
    <property type="nucleotide sequence ID" value="NZ_AZQP01000031.1"/>
</dbReference>
<evidence type="ECO:0000313" key="5">
    <source>
        <dbReference type="EMBL" id="EYE88014.1"/>
    </source>
</evidence>
<evidence type="ECO:0000256" key="2">
    <source>
        <dbReference type="ARBA" id="ARBA00022722"/>
    </source>
</evidence>
<keyword evidence="3" id="KW-0378">Hydrolase</keyword>
<keyword evidence="2" id="KW-0540">Nuclease</keyword>
<sequence length="92" mass="10493">MKERKIEDRLKREVEKKGGLCLKLISTSMAGVPDRLVLLPSGKAVFVELKAPGKKLRPLQCKRKKQFESLGFKVYVIDSFEGVEKFIQEVEV</sequence>
<proteinExistence type="predicted"/>
<dbReference type="GO" id="GO:0003676">
    <property type="term" value="F:nucleic acid binding"/>
    <property type="evidence" value="ECO:0007669"/>
    <property type="project" value="InterPro"/>
</dbReference>
<dbReference type="GO" id="GO:0004518">
    <property type="term" value="F:nuclease activity"/>
    <property type="evidence" value="ECO:0007669"/>
    <property type="project" value="UniProtKB-KW"/>
</dbReference>
<dbReference type="Proteomes" id="UP000019681">
    <property type="component" value="Unassembled WGS sequence"/>
</dbReference>
<dbReference type="Gene3D" id="3.40.1350.10">
    <property type="match status" value="1"/>
</dbReference>